<feature type="transmembrane region" description="Helical" evidence="1">
    <location>
        <begin position="51"/>
        <end position="72"/>
    </location>
</feature>
<dbReference type="InterPro" id="IPR019886">
    <property type="entry name" value="Na_symporter_ssu"/>
</dbReference>
<keyword evidence="1" id="KW-0472">Membrane</keyword>
<evidence type="ECO:0000256" key="1">
    <source>
        <dbReference type="SAM" id="Phobius"/>
    </source>
</evidence>
<keyword evidence="1" id="KW-0812">Transmembrane</keyword>
<keyword evidence="1" id="KW-1133">Transmembrane helix</keyword>
<sequence length="88" mass="10085">MSDLTPEKAKAYWARTSSLMWTMLGIWFFFGFVVHFFAPQLNNIRIIGFPLGFYMAAQGSLIAFVVSLFWFASKQNSIDEEFGVAEDE</sequence>
<dbReference type="AlphaFoldDB" id="A0A516H716"/>
<organism evidence="3 4">
    <name type="scientific">Ferrovibrio terrae</name>
    <dbReference type="NCBI Taxonomy" id="2594003"/>
    <lineage>
        <taxon>Bacteria</taxon>
        <taxon>Pseudomonadati</taxon>
        <taxon>Pseudomonadota</taxon>
        <taxon>Alphaproteobacteria</taxon>
        <taxon>Rhodospirillales</taxon>
        <taxon>Rhodospirillaceae</taxon>
        <taxon>Ferrovibrio</taxon>
    </lineage>
</organism>
<dbReference type="OrthoDB" id="9797746at2"/>
<name>A0A516H716_9PROT</name>
<dbReference type="Proteomes" id="UP000317496">
    <property type="component" value="Chromosome"/>
</dbReference>
<reference evidence="3 4" key="1">
    <citation type="submission" date="2019-07" db="EMBL/GenBank/DDBJ databases">
        <title>Genome sequencing for Ferrovibrio sp. K5.</title>
        <authorList>
            <person name="Park S.-J."/>
        </authorList>
    </citation>
    <scope>NUCLEOTIDE SEQUENCE [LARGE SCALE GENOMIC DNA]</scope>
    <source>
        <strain evidence="3 4">K5</strain>
    </source>
</reference>
<evidence type="ECO:0000313" key="3">
    <source>
        <dbReference type="EMBL" id="QDO99511.1"/>
    </source>
</evidence>
<dbReference type="Pfam" id="PF13937">
    <property type="entry name" value="DUF4212"/>
    <property type="match status" value="1"/>
</dbReference>
<feature type="transmembrane region" description="Helical" evidence="1">
    <location>
        <begin position="20"/>
        <end position="39"/>
    </location>
</feature>
<dbReference type="EMBL" id="CP041636">
    <property type="protein sequence ID" value="QDO99511.1"/>
    <property type="molecule type" value="Genomic_DNA"/>
</dbReference>
<dbReference type="RefSeq" id="WP_144258507.1">
    <property type="nucleotide sequence ID" value="NZ_CP041636.1"/>
</dbReference>
<evidence type="ECO:0000259" key="2">
    <source>
        <dbReference type="Pfam" id="PF13937"/>
    </source>
</evidence>
<feature type="domain" description="Sodium symporter small subunit" evidence="2">
    <location>
        <begin position="9"/>
        <end position="84"/>
    </location>
</feature>
<evidence type="ECO:0000313" key="4">
    <source>
        <dbReference type="Proteomes" id="UP000317496"/>
    </source>
</evidence>
<keyword evidence="4" id="KW-1185">Reference proteome</keyword>
<accession>A0A516H716</accession>
<proteinExistence type="predicted"/>
<gene>
    <name evidence="3" type="ORF">FNB15_20555</name>
</gene>
<protein>
    <submittedName>
        <fullName evidence="3">DUF4212 domain-containing protein</fullName>
    </submittedName>
</protein>
<dbReference type="KEGG" id="fer:FNB15_20555"/>
<dbReference type="NCBIfam" id="TIGR03647">
    <property type="entry name" value="Na_symport_sm"/>
    <property type="match status" value="1"/>
</dbReference>